<proteinExistence type="predicted"/>
<dbReference type="SUPFAM" id="SSF46689">
    <property type="entry name" value="Homeodomain-like"/>
    <property type="match status" value="1"/>
</dbReference>
<dbReference type="Proteomes" id="UP001519641">
    <property type="component" value="Unassembled WGS sequence"/>
</dbReference>
<name>A0ABS5VDV1_9MICO</name>
<evidence type="ECO:0000313" key="6">
    <source>
        <dbReference type="EMBL" id="MBT1587684.1"/>
    </source>
</evidence>
<evidence type="ECO:0000256" key="4">
    <source>
        <dbReference type="PROSITE-ProRule" id="PRU00335"/>
    </source>
</evidence>
<evidence type="ECO:0000256" key="2">
    <source>
        <dbReference type="ARBA" id="ARBA00023125"/>
    </source>
</evidence>
<keyword evidence="3" id="KW-0804">Transcription</keyword>
<reference evidence="6 7" key="1">
    <citation type="submission" date="2021-05" db="EMBL/GenBank/DDBJ databases">
        <title>Whole genome sequence of Curtobacterium flaccumfaciens pv. flaccumfaciens strain CFBP 8819.</title>
        <authorList>
            <person name="Osdaghi E."/>
            <person name="Taghouti G."/>
            <person name="Portier P."/>
            <person name="Fazliarab A."/>
            <person name="Taghavi S.M."/>
            <person name="Briand M."/>
            <person name="Le-Saux M."/>
            <person name="Jacques M.-A."/>
        </authorList>
    </citation>
    <scope>NUCLEOTIDE SEQUENCE [LARGE SCALE GENOMIC DNA]</scope>
    <source>
        <strain evidence="6 7">CFBP 8819</strain>
    </source>
</reference>
<feature type="domain" description="HTH tetR-type" evidence="5">
    <location>
        <begin position="20"/>
        <end position="80"/>
    </location>
</feature>
<feature type="DNA-binding region" description="H-T-H motif" evidence="4">
    <location>
        <begin position="43"/>
        <end position="62"/>
    </location>
</feature>
<dbReference type="PANTHER" id="PTHR30055">
    <property type="entry name" value="HTH-TYPE TRANSCRIPTIONAL REGULATOR RUTR"/>
    <property type="match status" value="1"/>
</dbReference>
<accession>A0ABS5VDV1</accession>
<dbReference type="PANTHER" id="PTHR30055:SF238">
    <property type="entry name" value="MYCOFACTOCIN BIOSYNTHESIS TRANSCRIPTIONAL REGULATOR MFTR-RELATED"/>
    <property type="match status" value="1"/>
</dbReference>
<evidence type="ECO:0000313" key="7">
    <source>
        <dbReference type="Proteomes" id="UP001519641"/>
    </source>
</evidence>
<comment type="caution">
    <text evidence="6">The sequence shown here is derived from an EMBL/GenBank/DDBJ whole genome shotgun (WGS) entry which is preliminary data.</text>
</comment>
<organism evidence="6 7">
    <name type="scientific">Curtobacterium aurantiacum</name>
    <dbReference type="NCBI Taxonomy" id="3236919"/>
    <lineage>
        <taxon>Bacteria</taxon>
        <taxon>Bacillati</taxon>
        <taxon>Actinomycetota</taxon>
        <taxon>Actinomycetes</taxon>
        <taxon>Micrococcales</taxon>
        <taxon>Microbacteriaceae</taxon>
        <taxon>Curtobacterium</taxon>
    </lineage>
</organism>
<protein>
    <submittedName>
        <fullName evidence="6">TetR family transcriptional regulator</fullName>
    </submittedName>
</protein>
<dbReference type="EMBL" id="JAHEWS010000009">
    <property type="protein sequence ID" value="MBT1587684.1"/>
    <property type="molecule type" value="Genomic_DNA"/>
</dbReference>
<dbReference type="InterPro" id="IPR009057">
    <property type="entry name" value="Homeodomain-like_sf"/>
</dbReference>
<keyword evidence="2 4" id="KW-0238">DNA-binding</keyword>
<dbReference type="Pfam" id="PF00440">
    <property type="entry name" value="TetR_N"/>
    <property type="match status" value="1"/>
</dbReference>
<dbReference type="PROSITE" id="PS50977">
    <property type="entry name" value="HTH_TETR_2"/>
    <property type="match status" value="1"/>
</dbReference>
<evidence type="ECO:0000256" key="1">
    <source>
        <dbReference type="ARBA" id="ARBA00023015"/>
    </source>
</evidence>
<gene>
    <name evidence="6" type="ORF">KK097_07625</name>
</gene>
<evidence type="ECO:0000259" key="5">
    <source>
        <dbReference type="PROSITE" id="PS50977"/>
    </source>
</evidence>
<dbReference type="RefSeq" id="WP_214544241.1">
    <property type="nucleotide sequence ID" value="NZ_JAHEWN010000007.1"/>
</dbReference>
<evidence type="ECO:0000256" key="3">
    <source>
        <dbReference type="ARBA" id="ARBA00023163"/>
    </source>
</evidence>
<dbReference type="InterPro" id="IPR001647">
    <property type="entry name" value="HTH_TetR"/>
</dbReference>
<dbReference type="InterPro" id="IPR050109">
    <property type="entry name" value="HTH-type_TetR-like_transc_reg"/>
</dbReference>
<keyword evidence="1" id="KW-0805">Transcription regulation</keyword>
<sequence length="194" mass="20826">MSTTEGPTTGECGLRERKKQQTRQAIHEAALALVSDRGLAGVTVEEICADAGVSPRTFFNYFPSKGDAALGLPDSSVPEAARQAFLTAEGLLVSNLCDLVADTVTLPADRRRMKELVQARPEIVPAMLQWMARARLAVFEVAAERTDVDSARTAVTLVMAALVESAHRFADGSRDELADRLRGVVAEMGRLATA</sequence>
<keyword evidence="7" id="KW-1185">Reference proteome</keyword>
<dbReference type="Gene3D" id="1.10.357.10">
    <property type="entry name" value="Tetracycline Repressor, domain 2"/>
    <property type="match status" value="1"/>
</dbReference>